<feature type="compositionally biased region" description="Low complexity" evidence="1">
    <location>
        <begin position="117"/>
        <end position="132"/>
    </location>
</feature>
<protein>
    <submittedName>
        <fullName evidence="2">Uncharacterized protein</fullName>
    </submittedName>
</protein>
<feature type="region of interest" description="Disordered" evidence="1">
    <location>
        <begin position="180"/>
        <end position="201"/>
    </location>
</feature>
<evidence type="ECO:0000313" key="3">
    <source>
        <dbReference type="Proteomes" id="UP000701801"/>
    </source>
</evidence>
<comment type="caution">
    <text evidence="2">The sequence shown here is derived from an EMBL/GenBank/DDBJ whole genome shotgun (WGS) entry which is preliminary data.</text>
</comment>
<name>A0A9N9PYZ6_9HELO</name>
<accession>A0A9N9PYZ6</accession>
<sequence length="221" mass="23752">MASALNIIRSSNDGPFDLSALPKHVITYTQSVRKPSDSGHFSYTKARSGDWTTIDWSYVKISERKGATIDISSLKLVANDRYEIAYFSGNSDRPKEKAEFTAPRDIDPSGSSTVVHSSTLSRTGHSSSTSTHKTIRKSGSMTHTHTWDSSLTSIQTPITQSSSSTISGLDVSLTTSLSTTQATSSISPPAVTSPSRTSGAAERPAMSFGLLLVLLVVFRFI</sequence>
<dbReference type="Proteomes" id="UP000701801">
    <property type="component" value="Unassembled WGS sequence"/>
</dbReference>
<proteinExistence type="predicted"/>
<keyword evidence="3" id="KW-1185">Reference proteome</keyword>
<dbReference type="OrthoDB" id="10405765at2759"/>
<organism evidence="2 3">
    <name type="scientific">Hymenoscyphus albidus</name>
    <dbReference type="NCBI Taxonomy" id="595503"/>
    <lineage>
        <taxon>Eukaryota</taxon>
        <taxon>Fungi</taxon>
        <taxon>Dikarya</taxon>
        <taxon>Ascomycota</taxon>
        <taxon>Pezizomycotina</taxon>
        <taxon>Leotiomycetes</taxon>
        <taxon>Helotiales</taxon>
        <taxon>Helotiaceae</taxon>
        <taxon>Hymenoscyphus</taxon>
    </lineage>
</organism>
<gene>
    <name evidence="2" type="ORF">HYALB_00000083</name>
</gene>
<evidence type="ECO:0000256" key="1">
    <source>
        <dbReference type="SAM" id="MobiDB-lite"/>
    </source>
</evidence>
<dbReference type="AlphaFoldDB" id="A0A9N9PYZ6"/>
<reference evidence="2" key="1">
    <citation type="submission" date="2021-07" db="EMBL/GenBank/DDBJ databases">
        <authorList>
            <person name="Durling M."/>
        </authorList>
    </citation>
    <scope>NUCLEOTIDE SEQUENCE</scope>
</reference>
<dbReference type="EMBL" id="CAJVRM010000068">
    <property type="protein sequence ID" value="CAG8973320.1"/>
    <property type="molecule type" value="Genomic_DNA"/>
</dbReference>
<feature type="region of interest" description="Disordered" evidence="1">
    <location>
        <begin position="93"/>
        <end position="144"/>
    </location>
</feature>
<feature type="compositionally biased region" description="Basic and acidic residues" evidence="1">
    <location>
        <begin position="93"/>
        <end position="107"/>
    </location>
</feature>
<evidence type="ECO:0000313" key="2">
    <source>
        <dbReference type="EMBL" id="CAG8973320.1"/>
    </source>
</evidence>